<feature type="transmembrane region" description="Helical" evidence="6">
    <location>
        <begin position="326"/>
        <end position="345"/>
    </location>
</feature>
<dbReference type="GO" id="GO:0005886">
    <property type="term" value="C:plasma membrane"/>
    <property type="evidence" value="ECO:0007669"/>
    <property type="project" value="TreeGrafter"/>
</dbReference>
<dbReference type="OrthoDB" id="10021397at2759"/>
<reference evidence="9" key="2">
    <citation type="submission" date="2013-12" db="EMBL/GenBank/DDBJ databases">
        <title>Evolution of pathogenesis and genome organization in the Tremellales.</title>
        <authorList>
            <person name="Cuomo C."/>
            <person name="Litvintseva A."/>
            <person name="Heitman J."/>
            <person name="Chen Y."/>
            <person name="Sun S."/>
            <person name="Springer D."/>
            <person name="Dromer F."/>
            <person name="Young S."/>
            <person name="Zeng Q."/>
            <person name="Chapman S."/>
            <person name="Gujja S."/>
            <person name="Saif S."/>
            <person name="Birren B."/>
        </authorList>
    </citation>
    <scope>NUCLEOTIDE SEQUENCE [LARGE SCALE GENOMIC DNA]</scope>
    <source>
        <strain evidence="9">BCC8398</strain>
    </source>
</reference>
<feature type="transmembrane region" description="Helical" evidence="6">
    <location>
        <begin position="246"/>
        <end position="268"/>
    </location>
</feature>
<dbReference type="InterPro" id="IPR036259">
    <property type="entry name" value="MFS_trans_sf"/>
</dbReference>
<feature type="transmembrane region" description="Helical" evidence="6">
    <location>
        <begin position="460"/>
        <end position="479"/>
    </location>
</feature>
<dbReference type="PRINTS" id="PR01036">
    <property type="entry name" value="TCRTETB"/>
</dbReference>
<dbReference type="PANTHER" id="PTHR23501">
    <property type="entry name" value="MAJOR FACILITATOR SUPERFAMILY"/>
    <property type="match status" value="1"/>
</dbReference>
<keyword evidence="2 6" id="KW-0812">Transmembrane</keyword>
<comment type="subcellular location">
    <subcellularLocation>
        <location evidence="1">Membrane</location>
        <topology evidence="1">Multi-pass membrane protein</topology>
    </subcellularLocation>
</comment>
<evidence type="ECO:0000313" key="9">
    <source>
        <dbReference type="Proteomes" id="UP000092666"/>
    </source>
</evidence>
<keyword evidence="9" id="KW-1185">Reference proteome</keyword>
<evidence type="ECO:0000256" key="1">
    <source>
        <dbReference type="ARBA" id="ARBA00004141"/>
    </source>
</evidence>
<evidence type="ECO:0000256" key="3">
    <source>
        <dbReference type="ARBA" id="ARBA00022989"/>
    </source>
</evidence>
<feature type="transmembrane region" description="Helical" evidence="6">
    <location>
        <begin position="571"/>
        <end position="589"/>
    </location>
</feature>
<feature type="compositionally biased region" description="Polar residues" evidence="5">
    <location>
        <begin position="24"/>
        <end position="43"/>
    </location>
</feature>
<dbReference type="GO" id="GO:0022857">
    <property type="term" value="F:transmembrane transporter activity"/>
    <property type="evidence" value="ECO:0007669"/>
    <property type="project" value="InterPro"/>
</dbReference>
<dbReference type="SUPFAM" id="SSF103473">
    <property type="entry name" value="MFS general substrate transporter"/>
    <property type="match status" value="1"/>
</dbReference>
<feature type="region of interest" description="Disordered" evidence="5">
    <location>
        <begin position="1"/>
        <end position="76"/>
    </location>
</feature>
<dbReference type="Pfam" id="PF07690">
    <property type="entry name" value="MFS_1"/>
    <property type="match status" value="1"/>
</dbReference>
<accession>A0A1B9H2E2</accession>
<feature type="transmembrane region" description="Helical" evidence="6">
    <location>
        <begin position="186"/>
        <end position="207"/>
    </location>
</feature>
<name>A0A1B9H2E2_9TREE</name>
<dbReference type="Gene3D" id="1.20.1720.10">
    <property type="entry name" value="Multidrug resistance protein D"/>
    <property type="match status" value="1"/>
</dbReference>
<dbReference type="InterPro" id="IPR020846">
    <property type="entry name" value="MFS_dom"/>
</dbReference>
<dbReference type="EMBL" id="KV700122">
    <property type="protein sequence ID" value="OCF37427.1"/>
    <property type="molecule type" value="Genomic_DNA"/>
</dbReference>
<feature type="transmembrane region" description="Helical" evidence="6">
    <location>
        <begin position="219"/>
        <end position="240"/>
    </location>
</feature>
<proteinExistence type="predicted"/>
<feature type="transmembrane region" description="Helical" evidence="6">
    <location>
        <begin position="429"/>
        <end position="448"/>
    </location>
</feature>
<feature type="transmembrane region" description="Helical" evidence="6">
    <location>
        <begin position="491"/>
        <end position="513"/>
    </location>
</feature>
<evidence type="ECO:0000256" key="6">
    <source>
        <dbReference type="SAM" id="Phobius"/>
    </source>
</evidence>
<feature type="transmembrane region" description="Helical" evidence="6">
    <location>
        <begin position="295"/>
        <end position="314"/>
    </location>
</feature>
<feature type="region of interest" description="Disordered" evidence="5">
    <location>
        <begin position="616"/>
        <end position="635"/>
    </location>
</feature>
<organism evidence="8 9">
    <name type="scientific">Kwoniella heveanensis BCC8398</name>
    <dbReference type="NCBI Taxonomy" id="1296120"/>
    <lineage>
        <taxon>Eukaryota</taxon>
        <taxon>Fungi</taxon>
        <taxon>Dikarya</taxon>
        <taxon>Basidiomycota</taxon>
        <taxon>Agaricomycotina</taxon>
        <taxon>Tremellomycetes</taxon>
        <taxon>Tremellales</taxon>
        <taxon>Cryptococcaceae</taxon>
        <taxon>Kwoniella</taxon>
    </lineage>
</organism>
<evidence type="ECO:0000313" key="8">
    <source>
        <dbReference type="EMBL" id="OCF37427.1"/>
    </source>
</evidence>
<dbReference type="Gene3D" id="1.20.1250.20">
    <property type="entry name" value="MFS general substrate transporter like domains"/>
    <property type="match status" value="1"/>
</dbReference>
<evidence type="ECO:0000256" key="2">
    <source>
        <dbReference type="ARBA" id="ARBA00022692"/>
    </source>
</evidence>
<evidence type="ECO:0000256" key="5">
    <source>
        <dbReference type="SAM" id="MobiDB-lite"/>
    </source>
</evidence>
<sequence>MASPTSTIHSDEDDHSLKSKSQSHHNPSQTPAAITSTVPNGSTAEPLANATVDSPSPSPSGTATPTTKEKKVRAPPAGHAAVHAPIEVPRWRFWAIFLSLMISIFLFALDQLIVATAIPKITSEFNSLTKLSWLASGFFLTLLGFNLLYAQWMNIFPSKHVMLFAVVVFEIGSLVCGVAPSMDVLILGRAIAGLGASGIFSGGMVIIAELTPLHSRAQYFALFGVCFAVASVIGPLVGGAFSDHVSWRWCFYINLPIGGVAVICLLIFQPSRPPLGRDKTYKGYSMEMVKQVIKCDWVAVALATGWGCSFILFTQWGGVTKKWSDGSVIACIVLSAILPIIFCVYEWWMKDMAYFRIRLLKRRNIIGASIVSFMVFGVFMILVYYLSLTYQAVYHTSATGAGVKLLPLILIQVFFLILSSRIIPKIGRFKPVIVCGPILLAIASGLFYTIRHNQTESHLYGFQVILGAGIGMCLQNVMISVQHELKNEPWLISLGTGLAIFIGFAGRIVALSLSGSVFENMIQRNLREGVPGVSEELVAAVVHSASAVWESVPEELQAPVLKAYTKTLSEVFIIALPMSILALIGALIMKNDKMLTKEEEEANVKNAKEKAAADALREEENAVATAGSGDAQGAIDANVPQAQSVVEKEREVDGAAALAEKEGKSAV</sequence>
<feature type="transmembrane region" description="Helical" evidence="6">
    <location>
        <begin position="93"/>
        <end position="119"/>
    </location>
</feature>
<keyword evidence="3 6" id="KW-1133">Transmembrane helix</keyword>
<protein>
    <submittedName>
        <fullName evidence="8">Aflatoxin efflux pump AFLT</fullName>
    </submittedName>
</protein>
<feature type="transmembrane region" description="Helical" evidence="6">
    <location>
        <begin position="392"/>
        <end position="417"/>
    </location>
</feature>
<dbReference type="InterPro" id="IPR011701">
    <property type="entry name" value="MFS"/>
</dbReference>
<reference evidence="8 9" key="1">
    <citation type="submission" date="2013-07" db="EMBL/GenBank/DDBJ databases">
        <title>The Genome Sequence of Cryptococcus heveanensis BCC8398.</title>
        <authorList>
            <consortium name="The Broad Institute Genome Sequencing Platform"/>
            <person name="Cuomo C."/>
            <person name="Litvintseva A."/>
            <person name="Chen Y."/>
            <person name="Heitman J."/>
            <person name="Sun S."/>
            <person name="Springer D."/>
            <person name="Dromer F."/>
            <person name="Young S.K."/>
            <person name="Zeng Q."/>
            <person name="Gargeya S."/>
            <person name="Fitzgerald M."/>
            <person name="Abouelleil A."/>
            <person name="Alvarado L."/>
            <person name="Berlin A.M."/>
            <person name="Chapman S.B."/>
            <person name="Dewar J."/>
            <person name="Goldberg J."/>
            <person name="Griggs A."/>
            <person name="Gujja S."/>
            <person name="Hansen M."/>
            <person name="Howarth C."/>
            <person name="Imamovic A."/>
            <person name="Larimer J."/>
            <person name="McCowan C."/>
            <person name="Murphy C."/>
            <person name="Pearson M."/>
            <person name="Priest M."/>
            <person name="Roberts A."/>
            <person name="Saif S."/>
            <person name="Shea T."/>
            <person name="Sykes S."/>
            <person name="Wortman J."/>
            <person name="Nusbaum C."/>
            <person name="Birren B."/>
        </authorList>
    </citation>
    <scope>NUCLEOTIDE SEQUENCE [LARGE SCALE GENOMIC DNA]</scope>
    <source>
        <strain evidence="8 9">BCC8398</strain>
    </source>
</reference>
<dbReference type="PANTHER" id="PTHR23501:SF198">
    <property type="entry name" value="AZOLE RESISTANCE PROTEIN 1-RELATED"/>
    <property type="match status" value="1"/>
</dbReference>
<dbReference type="AlphaFoldDB" id="A0A1B9H2E2"/>
<feature type="transmembrane region" description="Helical" evidence="6">
    <location>
        <begin position="365"/>
        <end position="386"/>
    </location>
</feature>
<feature type="transmembrane region" description="Helical" evidence="6">
    <location>
        <begin position="161"/>
        <end position="180"/>
    </location>
</feature>
<feature type="domain" description="Major facilitator superfamily (MFS) profile" evidence="7">
    <location>
        <begin position="96"/>
        <end position="594"/>
    </location>
</feature>
<dbReference type="PROSITE" id="PS50850">
    <property type="entry name" value="MFS"/>
    <property type="match status" value="1"/>
</dbReference>
<dbReference type="STRING" id="1296120.A0A1B9H2E2"/>
<dbReference type="CDD" id="cd17502">
    <property type="entry name" value="MFS_Azr1_MDR_like"/>
    <property type="match status" value="1"/>
</dbReference>
<gene>
    <name evidence="8" type="ORF">I316_00548</name>
</gene>
<dbReference type="Proteomes" id="UP000092666">
    <property type="component" value="Unassembled WGS sequence"/>
</dbReference>
<evidence type="ECO:0000256" key="4">
    <source>
        <dbReference type="ARBA" id="ARBA00023136"/>
    </source>
</evidence>
<feature type="transmembrane region" description="Helical" evidence="6">
    <location>
        <begin position="131"/>
        <end position="149"/>
    </location>
</feature>
<keyword evidence="4 6" id="KW-0472">Membrane</keyword>
<evidence type="ECO:0000259" key="7">
    <source>
        <dbReference type="PROSITE" id="PS50850"/>
    </source>
</evidence>